<sequence length="111" mass="11998">MPRKISQNPGRKLYLPLYAAGFFSSSLRLAAQREGLLDKLPAHRALLEIHHAFVAQAGVAAREQHPVDRLVLADDAVLAAFLCWCRLFLSQPGLLEQGAVLGGLSGRGVAQ</sequence>
<organism evidence="1 2">
    <name type="scientific">Sphaerodactylus townsendi</name>
    <dbReference type="NCBI Taxonomy" id="933632"/>
    <lineage>
        <taxon>Eukaryota</taxon>
        <taxon>Metazoa</taxon>
        <taxon>Chordata</taxon>
        <taxon>Craniata</taxon>
        <taxon>Vertebrata</taxon>
        <taxon>Euteleostomi</taxon>
        <taxon>Lepidosauria</taxon>
        <taxon>Squamata</taxon>
        <taxon>Bifurcata</taxon>
        <taxon>Gekkota</taxon>
        <taxon>Sphaerodactylidae</taxon>
        <taxon>Sphaerodactylus</taxon>
    </lineage>
</organism>
<gene>
    <name evidence="1" type="ORF">K3G42_033112</name>
</gene>
<protein>
    <submittedName>
        <fullName evidence="1">Uncharacterized protein</fullName>
    </submittedName>
</protein>
<evidence type="ECO:0000313" key="2">
    <source>
        <dbReference type="Proteomes" id="UP000827872"/>
    </source>
</evidence>
<proteinExistence type="predicted"/>
<comment type="caution">
    <text evidence="1">The sequence shown here is derived from an EMBL/GenBank/DDBJ whole genome shotgun (WGS) entry which is preliminary data.</text>
</comment>
<dbReference type="Proteomes" id="UP000827872">
    <property type="component" value="Linkage Group LG02"/>
</dbReference>
<name>A0ACB8G6P5_9SAUR</name>
<reference evidence="1" key="1">
    <citation type="submission" date="2021-08" db="EMBL/GenBank/DDBJ databases">
        <title>The first chromosome-level gecko genome reveals the dynamic sex chromosomes of Neotropical dwarf geckos (Sphaerodactylidae: Sphaerodactylus).</title>
        <authorList>
            <person name="Pinto B.J."/>
            <person name="Keating S.E."/>
            <person name="Gamble T."/>
        </authorList>
    </citation>
    <scope>NUCLEOTIDE SEQUENCE</scope>
    <source>
        <strain evidence="1">TG3544</strain>
    </source>
</reference>
<keyword evidence="2" id="KW-1185">Reference proteome</keyword>
<dbReference type="EMBL" id="CM037615">
    <property type="protein sequence ID" value="KAH8015083.1"/>
    <property type="molecule type" value="Genomic_DNA"/>
</dbReference>
<evidence type="ECO:0000313" key="1">
    <source>
        <dbReference type="EMBL" id="KAH8015083.1"/>
    </source>
</evidence>
<accession>A0ACB8G6P5</accession>